<sequence>MQTQQQQQPQPHAVPTDAARCVDGVLRARRSVRAYRPEPLPLATVMDILQAAAAAPSNSNTQPWRVHALAGSPLKALGDDLVAASRRGGFPAPAHFPDPLPDELCAHQADFAERYYRTLGIDREDAPARRAQTERNYHFFGAPVGLIFSIDARLQRHSWLDLGLYIQSVMIAAKARGIDTCPQVSFAPFHAVIAPHLQMAPGDITVCGMSMGHGDAEAQVNRMEMPRWHVQAFVRHAGF</sequence>
<keyword evidence="4" id="KW-0288">FMN</keyword>
<dbReference type="InterPro" id="IPR000415">
    <property type="entry name" value="Nitroreductase-like"/>
</dbReference>
<dbReference type="Gene3D" id="3.40.109.10">
    <property type="entry name" value="NADH Oxidase"/>
    <property type="match status" value="1"/>
</dbReference>
<proteinExistence type="inferred from homology"/>
<accession>A0A679JH33</accession>
<dbReference type="PANTHER" id="PTHR43673:SF2">
    <property type="entry name" value="NITROREDUCTASE"/>
    <property type="match status" value="1"/>
</dbReference>
<dbReference type="CDD" id="cd02136">
    <property type="entry name" value="PnbA_NfnB-like"/>
    <property type="match status" value="1"/>
</dbReference>
<reference evidence="7" key="1">
    <citation type="submission" date="2019-12" db="EMBL/GenBank/DDBJ databases">
        <authorList>
            <person name="Cremers G."/>
        </authorList>
    </citation>
    <scope>NUCLEOTIDE SEQUENCE</scope>
    <source>
        <strain evidence="7">Vvax</strain>
    </source>
</reference>
<evidence type="ECO:0000256" key="3">
    <source>
        <dbReference type="ARBA" id="ARBA00022630"/>
    </source>
</evidence>
<keyword evidence="3" id="KW-0285">Flavoprotein</keyword>
<comment type="similarity">
    <text evidence="2">Belongs to the nitroreductase family.</text>
</comment>
<evidence type="ECO:0000256" key="1">
    <source>
        <dbReference type="ARBA" id="ARBA00001917"/>
    </source>
</evidence>
<dbReference type="InterPro" id="IPR029479">
    <property type="entry name" value="Nitroreductase"/>
</dbReference>
<dbReference type="GO" id="GO:0016491">
    <property type="term" value="F:oxidoreductase activity"/>
    <property type="evidence" value="ECO:0007669"/>
    <property type="project" value="UniProtKB-KW"/>
</dbReference>
<evidence type="ECO:0000259" key="6">
    <source>
        <dbReference type="Pfam" id="PF00881"/>
    </source>
</evidence>
<protein>
    <submittedName>
        <fullName evidence="7">Nitroreductase NfnB</fullName>
        <ecNumber evidence="7">1.-.-.-</ecNumber>
    </submittedName>
</protein>
<evidence type="ECO:0000313" key="7">
    <source>
        <dbReference type="EMBL" id="CAA2109788.1"/>
    </source>
</evidence>
<dbReference type="RefSeq" id="WP_339093814.1">
    <property type="nucleotide sequence ID" value="NZ_LR743508.1"/>
</dbReference>
<dbReference type="Pfam" id="PF00881">
    <property type="entry name" value="Nitroreductase"/>
    <property type="match status" value="1"/>
</dbReference>
<dbReference type="EMBL" id="LR743508">
    <property type="protein sequence ID" value="CAA2109788.1"/>
    <property type="molecule type" value="Genomic_DNA"/>
</dbReference>
<dbReference type="SUPFAM" id="SSF55469">
    <property type="entry name" value="FMN-dependent nitroreductase-like"/>
    <property type="match status" value="1"/>
</dbReference>
<evidence type="ECO:0000256" key="5">
    <source>
        <dbReference type="ARBA" id="ARBA00023002"/>
    </source>
</evidence>
<evidence type="ECO:0000256" key="4">
    <source>
        <dbReference type="ARBA" id="ARBA00022643"/>
    </source>
</evidence>
<comment type="cofactor">
    <cofactor evidence="1">
        <name>FMN</name>
        <dbReference type="ChEBI" id="CHEBI:58210"/>
    </cofactor>
</comment>
<dbReference type="EC" id="1.-.-.-" evidence="7"/>
<evidence type="ECO:0000256" key="2">
    <source>
        <dbReference type="ARBA" id="ARBA00007118"/>
    </source>
</evidence>
<gene>
    <name evidence="7" type="primary">nfnB_2</name>
    <name evidence="7" type="ORF">VVAX_06060</name>
</gene>
<keyword evidence="5 7" id="KW-0560">Oxidoreductase</keyword>
<name>A0A679JH33_VARPD</name>
<dbReference type="AlphaFoldDB" id="A0A679JH33"/>
<feature type="domain" description="Nitroreductase" evidence="6">
    <location>
        <begin position="26"/>
        <end position="213"/>
    </location>
</feature>
<organism evidence="7">
    <name type="scientific">Variovorax paradoxus</name>
    <dbReference type="NCBI Taxonomy" id="34073"/>
    <lineage>
        <taxon>Bacteria</taxon>
        <taxon>Pseudomonadati</taxon>
        <taxon>Pseudomonadota</taxon>
        <taxon>Betaproteobacteria</taxon>
        <taxon>Burkholderiales</taxon>
        <taxon>Comamonadaceae</taxon>
        <taxon>Variovorax</taxon>
    </lineage>
</organism>
<dbReference type="PANTHER" id="PTHR43673">
    <property type="entry name" value="NAD(P)H NITROREDUCTASE YDGI-RELATED"/>
    <property type="match status" value="1"/>
</dbReference>